<evidence type="ECO:0000313" key="1">
    <source>
        <dbReference type="EMBL" id="RLL13860.1"/>
    </source>
</evidence>
<name>A0A498D3L8_9FIRM</name>
<dbReference type="SUPFAM" id="SSF55331">
    <property type="entry name" value="Tautomerase/MIF"/>
    <property type="match status" value="1"/>
</dbReference>
<organism evidence="1 2">
    <name type="scientific">Anaerotruncus massiliensis</name>
    <name type="common">ex Liu et al. 2021</name>
    <dbReference type="NCBI Taxonomy" id="2321404"/>
    <lineage>
        <taxon>Bacteria</taxon>
        <taxon>Bacillati</taxon>
        <taxon>Bacillota</taxon>
        <taxon>Clostridia</taxon>
        <taxon>Eubacteriales</taxon>
        <taxon>Oscillospiraceae</taxon>
        <taxon>Anaerotruncus</taxon>
    </lineage>
</organism>
<dbReference type="RefSeq" id="WP_121586076.1">
    <property type="nucleotide sequence ID" value="NZ_DBFSDP010000215.1"/>
</dbReference>
<gene>
    <name evidence="1" type="ORF">D4A47_02935</name>
</gene>
<keyword evidence="2" id="KW-1185">Reference proteome</keyword>
<comment type="caution">
    <text evidence="1">The sequence shown here is derived from an EMBL/GenBank/DDBJ whole genome shotgun (WGS) entry which is preliminary data.</text>
</comment>
<dbReference type="Pfam" id="PF01187">
    <property type="entry name" value="MIF"/>
    <property type="match status" value="1"/>
</dbReference>
<dbReference type="Gene3D" id="3.30.429.10">
    <property type="entry name" value="Macrophage Migration Inhibitory Factor"/>
    <property type="match status" value="1"/>
</dbReference>
<accession>A0A498D3L8</accession>
<protein>
    <submittedName>
        <fullName evidence="1">Uncharacterized protein</fullName>
    </submittedName>
</protein>
<dbReference type="AlphaFoldDB" id="A0A498D3L8"/>
<sequence length="113" mass="12469">MPFLHFSTTKALTPPQKAALSAGIADCVRLLPGKPADRAMIRIDAGCEIYRGGELAECAFLETVFQKPLPIEAQRAYIEALYALMKEQLGLEIPQVYFAMVDLDTWGSRGTLH</sequence>
<proteinExistence type="predicted"/>
<dbReference type="EMBL" id="RCHT01000002">
    <property type="protein sequence ID" value="RLL13860.1"/>
    <property type="molecule type" value="Genomic_DNA"/>
</dbReference>
<evidence type="ECO:0000313" key="2">
    <source>
        <dbReference type="Proteomes" id="UP000276301"/>
    </source>
</evidence>
<reference evidence="1 2" key="1">
    <citation type="submission" date="2018-10" db="EMBL/GenBank/DDBJ databases">
        <title>Anaerotruncus faecis sp. nov., isolated from human feces.</title>
        <authorList>
            <person name="Wang Y.-J."/>
        </authorList>
    </citation>
    <scope>NUCLEOTIDE SEQUENCE [LARGE SCALE GENOMIC DNA]</scope>
    <source>
        <strain evidence="1 2">22A2-44</strain>
    </source>
</reference>
<dbReference type="Proteomes" id="UP000276301">
    <property type="component" value="Unassembled WGS sequence"/>
</dbReference>
<dbReference type="InterPro" id="IPR014347">
    <property type="entry name" value="Tautomerase/MIF_sf"/>
</dbReference>
<dbReference type="InterPro" id="IPR001398">
    <property type="entry name" value="Macrophage_inhib_fac"/>
</dbReference>